<dbReference type="PANTHER" id="PTHR22603">
    <property type="entry name" value="CHOLINE/ETHANOALAMINE KINASE"/>
    <property type="match status" value="1"/>
</dbReference>
<evidence type="ECO:0008006" key="6">
    <source>
        <dbReference type="Google" id="ProtNLM"/>
    </source>
</evidence>
<dbReference type="Proteomes" id="UP000626109">
    <property type="component" value="Unassembled WGS sequence"/>
</dbReference>
<comment type="caution">
    <text evidence="3">The sequence shown here is derived from an EMBL/GenBank/DDBJ whole genome shotgun (WGS) entry which is preliminary data.</text>
</comment>
<dbReference type="OMA" id="EWMYPYT"/>
<accession>A0A813KD93</accession>
<proteinExistence type="inferred from homology"/>
<organism evidence="3 4">
    <name type="scientific">Polarella glacialis</name>
    <name type="common">Dinoflagellate</name>
    <dbReference type="NCBI Taxonomy" id="89957"/>
    <lineage>
        <taxon>Eukaryota</taxon>
        <taxon>Sar</taxon>
        <taxon>Alveolata</taxon>
        <taxon>Dinophyceae</taxon>
        <taxon>Suessiales</taxon>
        <taxon>Suessiaceae</taxon>
        <taxon>Polarella</taxon>
    </lineage>
</organism>
<dbReference type="AlphaFoldDB" id="A0A813KD93"/>
<dbReference type="GO" id="GO:0004305">
    <property type="term" value="F:ethanolamine kinase activity"/>
    <property type="evidence" value="ECO:0007669"/>
    <property type="project" value="TreeGrafter"/>
</dbReference>
<keyword evidence="5" id="KW-1185">Reference proteome</keyword>
<evidence type="ECO:0000256" key="1">
    <source>
        <dbReference type="ARBA" id="ARBA00038211"/>
    </source>
</evidence>
<evidence type="ECO:0000313" key="3">
    <source>
        <dbReference type="EMBL" id="CAE8697072.1"/>
    </source>
</evidence>
<evidence type="ECO:0000313" key="4">
    <source>
        <dbReference type="Proteomes" id="UP000626109"/>
    </source>
</evidence>
<sequence length="308" mass="34382">MARVATGFLEHVMQVRPHWRAQDVKFSQITCAMSNKVYCVSSGAEKVLLRIYGSADHGLFVRSEEVKQTSLLASFGFGPQVLRTFDLGRIESWVQGGTPSNEAMRTPTAVGAIAKKLRALHEKTGLNHNDLHRNNMLFAEDGSVEFLDFEYSGPADPAYDIANHFNEWMYPYTGPDPHLFQLGLYPSLFQRRDFASHYLGNTAGKGTIVDDFLVEVERRRKDSHAFWIDWAVRTGPSDFNGLYAQARRTLLQGDHVHGQVLGTETGPRKTLQNVARTVAGLYTLRPLSALLQAPNALEAMALQRASLC</sequence>
<dbReference type="PANTHER" id="PTHR22603:SF93">
    <property type="entry name" value="RE24176P"/>
    <property type="match status" value="1"/>
</dbReference>
<dbReference type="Gene3D" id="3.30.200.20">
    <property type="entry name" value="Phosphorylase Kinase, domain 1"/>
    <property type="match status" value="1"/>
</dbReference>
<dbReference type="Gene3D" id="3.90.1200.10">
    <property type="match status" value="2"/>
</dbReference>
<comment type="similarity">
    <text evidence="1">Belongs to the choline/ethanolamine kinase family.</text>
</comment>
<protein>
    <recommendedName>
        <fullName evidence="6">Protein kinase domain-containing protein</fullName>
    </recommendedName>
</protein>
<dbReference type="OrthoDB" id="10267235at2759"/>
<dbReference type="Proteomes" id="UP000654075">
    <property type="component" value="Unassembled WGS sequence"/>
</dbReference>
<dbReference type="EMBL" id="CAJNNV010026560">
    <property type="protein sequence ID" value="CAE8618495.1"/>
    <property type="molecule type" value="Genomic_DNA"/>
</dbReference>
<dbReference type="EMBL" id="CAJNNW010028638">
    <property type="protein sequence ID" value="CAE8697072.1"/>
    <property type="molecule type" value="Genomic_DNA"/>
</dbReference>
<dbReference type="Pfam" id="PF01633">
    <property type="entry name" value="Choline_kinase"/>
    <property type="match status" value="2"/>
</dbReference>
<dbReference type="InterPro" id="IPR011009">
    <property type="entry name" value="Kinase-like_dom_sf"/>
</dbReference>
<name>A0A813KD93_POLGL</name>
<dbReference type="GO" id="GO:0005737">
    <property type="term" value="C:cytoplasm"/>
    <property type="evidence" value="ECO:0007669"/>
    <property type="project" value="TreeGrafter"/>
</dbReference>
<dbReference type="GO" id="GO:0006646">
    <property type="term" value="P:phosphatidylethanolamine biosynthetic process"/>
    <property type="evidence" value="ECO:0007669"/>
    <property type="project" value="TreeGrafter"/>
</dbReference>
<reference evidence="3" key="1">
    <citation type="submission" date="2021-02" db="EMBL/GenBank/DDBJ databases">
        <authorList>
            <person name="Dougan E. K."/>
            <person name="Rhodes N."/>
            <person name="Thang M."/>
            <person name="Chan C."/>
        </authorList>
    </citation>
    <scope>NUCLEOTIDE SEQUENCE</scope>
</reference>
<evidence type="ECO:0000313" key="2">
    <source>
        <dbReference type="EMBL" id="CAE8618495.1"/>
    </source>
</evidence>
<dbReference type="SUPFAM" id="SSF56112">
    <property type="entry name" value="Protein kinase-like (PK-like)"/>
    <property type="match status" value="1"/>
</dbReference>
<gene>
    <name evidence="2" type="ORF">PGLA1383_LOCUS36112</name>
    <name evidence="3" type="ORF">PGLA2088_LOCUS30099</name>
</gene>
<evidence type="ECO:0000313" key="5">
    <source>
        <dbReference type="Proteomes" id="UP000654075"/>
    </source>
</evidence>
<dbReference type="GO" id="GO:0004103">
    <property type="term" value="F:choline kinase activity"/>
    <property type="evidence" value="ECO:0007669"/>
    <property type="project" value="TreeGrafter"/>
</dbReference>